<organism evidence="2 3">
    <name type="scientific">Pseudorhizobium pelagicum</name>
    <dbReference type="NCBI Taxonomy" id="1509405"/>
    <lineage>
        <taxon>Bacteria</taxon>
        <taxon>Pseudomonadati</taxon>
        <taxon>Pseudomonadota</taxon>
        <taxon>Alphaproteobacteria</taxon>
        <taxon>Hyphomicrobiales</taxon>
        <taxon>Rhizobiaceae</taxon>
        <taxon>Rhizobium/Agrobacterium group</taxon>
        <taxon>Pseudorhizobium</taxon>
    </lineage>
</organism>
<reference evidence="2 3" key="1">
    <citation type="submission" date="2014-06" db="EMBL/GenBank/DDBJ databases">
        <title>Rhizobium pelagicum/R2-400B4.</title>
        <authorList>
            <person name="Kimes N.E."/>
            <person name="Lopez-Perez M."/>
        </authorList>
    </citation>
    <scope>NUCLEOTIDE SEQUENCE [LARGE SCALE GENOMIC DNA]</scope>
    <source>
        <strain evidence="2 3">R2-400B4</strain>
    </source>
</reference>
<protein>
    <recommendedName>
        <fullName evidence="4">Nuclease</fullName>
    </recommendedName>
</protein>
<comment type="caution">
    <text evidence="2">The sequence shown here is derived from an EMBL/GenBank/DDBJ whole genome shotgun (WGS) entry which is preliminary data.</text>
</comment>
<evidence type="ECO:0000313" key="3">
    <source>
        <dbReference type="Proteomes" id="UP000052167"/>
    </source>
</evidence>
<keyword evidence="3" id="KW-1185">Reference proteome</keyword>
<sequence length="222" mass="24057">MLLVVVLLFPGSLSAADASGLPAATKEAATKEIVRSARVVGRAAVVDGRTLWLPGPRMLVRLSDIDTCDLPQWSFDPHAATAGPSPAPVACGALAMAWLKRLVGDRRVTCLLDPGATGTVHVGVCRVGSLDLGREMLRVGWARLATGGASRPDDRAAQSQAIGGRHGIWGTYVLDMDEWRKKAVDRTLGRRPVADWNLLSTREREISPAFRDAHRQPRRRDR</sequence>
<dbReference type="SUPFAM" id="SSF50199">
    <property type="entry name" value="Staphylococcal nuclease"/>
    <property type="match status" value="1"/>
</dbReference>
<feature type="signal peptide" evidence="1">
    <location>
        <begin position="1"/>
        <end position="15"/>
    </location>
</feature>
<dbReference type="InterPro" id="IPR035437">
    <property type="entry name" value="SNase_OB-fold_sf"/>
</dbReference>
<feature type="chain" id="PRO_5037978053" description="Nuclease" evidence="1">
    <location>
        <begin position="16"/>
        <end position="222"/>
    </location>
</feature>
<evidence type="ECO:0000313" key="2">
    <source>
        <dbReference type="EMBL" id="KEQ04765.1"/>
    </source>
</evidence>
<dbReference type="EMBL" id="JOKJ01000023">
    <property type="protein sequence ID" value="KEQ04765.1"/>
    <property type="molecule type" value="Genomic_DNA"/>
</dbReference>
<gene>
    <name evidence="2" type="ORF">GV68_12310</name>
</gene>
<name>A0A922NZ54_9HYPH</name>
<keyword evidence="1" id="KW-0732">Signal</keyword>
<dbReference type="Gene3D" id="2.40.50.90">
    <property type="match status" value="1"/>
</dbReference>
<evidence type="ECO:0000256" key="1">
    <source>
        <dbReference type="SAM" id="SignalP"/>
    </source>
</evidence>
<dbReference type="AlphaFoldDB" id="A0A922NZ54"/>
<proteinExistence type="predicted"/>
<accession>A0A922NZ54</accession>
<dbReference type="Proteomes" id="UP000052167">
    <property type="component" value="Unassembled WGS sequence"/>
</dbReference>
<evidence type="ECO:0008006" key="4">
    <source>
        <dbReference type="Google" id="ProtNLM"/>
    </source>
</evidence>